<dbReference type="AlphaFoldDB" id="A0AAV3P0D4"/>
<reference evidence="1 2" key="1">
    <citation type="submission" date="2024-01" db="EMBL/GenBank/DDBJ databases">
        <title>The complete chloroplast genome sequence of Lithospermum erythrorhizon: insights into the phylogenetic relationship among Boraginaceae species and the maternal lineages of purple gromwells.</title>
        <authorList>
            <person name="Okada T."/>
            <person name="Watanabe K."/>
        </authorList>
    </citation>
    <scope>NUCLEOTIDE SEQUENCE [LARGE SCALE GENOMIC DNA]</scope>
</reference>
<protein>
    <recommendedName>
        <fullName evidence="3">Ribosomal protein L20</fullName>
    </recommendedName>
</protein>
<organism evidence="1 2">
    <name type="scientific">Lithospermum erythrorhizon</name>
    <name type="common">Purple gromwell</name>
    <name type="synonym">Lithospermum officinale var. erythrorhizon</name>
    <dbReference type="NCBI Taxonomy" id="34254"/>
    <lineage>
        <taxon>Eukaryota</taxon>
        <taxon>Viridiplantae</taxon>
        <taxon>Streptophyta</taxon>
        <taxon>Embryophyta</taxon>
        <taxon>Tracheophyta</taxon>
        <taxon>Spermatophyta</taxon>
        <taxon>Magnoliopsida</taxon>
        <taxon>eudicotyledons</taxon>
        <taxon>Gunneridae</taxon>
        <taxon>Pentapetalae</taxon>
        <taxon>asterids</taxon>
        <taxon>lamiids</taxon>
        <taxon>Boraginales</taxon>
        <taxon>Boraginaceae</taxon>
        <taxon>Boraginoideae</taxon>
        <taxon>Lithospermeae</taxon>
        <taxon>Lithospermum</taxon>
    </lineage>
</organism>
<evidence type="ECO:0000313" key="2">
    <source>
        <dbReference type="Proteomes" id="UP001454036"/>
    </source>
</evidence>
<dbReference type="PANTHER" id="PTHR33702:SF5">
    <property type="entry name" value="OS01G0308600 PROTEIN"/>
    <property type="match status" value="1"/>
</dbReference>
<evidence type="ECO:0008006" key="3">
    <source>
        <dbReference type="Google" id="ProtNLM"/>
    </source>
</evidence>
<evidence type="ECO:0000313" key="1">
    <source>
        <dbReference type="EMBL" id="GAA0143457.1"/>
    </source>
</evidence>
<gene>
    <name evidence="1" type="ORF">LIER_04137</name>
</gene>
<dbReference type="Proteomes" id="UP001454036">
    <property type="component" value="Unassembled WGS sequence"/>
</dbReference>
<name>A0AAV3P0D4_LITER</name>
<sequence length="157" mass="17793">MVEHSRNVYKGIKGYMNRRSYKKLIHGSSRSSRVEVLGGSDSCKKRRLSWRLKLNKKLKLKFKFSISPKKILMSLRDGYVNFMNKIGNTSLVIGGGFSNGGYGYGSNVVHGFGTRTLKEYDEKMIAEIYKSLVIAQAQLVPCDVAKLGRRVICSREY</sequence>
<accession>A0AAV3P0D4</accession>
<dbReference type="EMBL" id="BAABME010000520">
    <property type="protein sequence ID" value="GAA0143457.1"/>
    <property type="molecule type" value="Genomic_DNA"/>
</dbReference>
<keyword evidence="2" id="KW-1185">Reference proteome</keyword>
<dbReference type="PANTHER" id="PTHR33702">
    <property type="entry name" value="BNAA09G40010D PROTEIN"/>
    <property type="match status" value="1"/>
</dbReference>
<proteinExistence type="predicted"/>
<comment type="caution">
    <text evidence="1">The sequence shown here is derived from an EMBL/GenBank/DDBJ whole genome shotgun (WGS) entry which is preliminary data.</text>
</comment>